<protein>
    <recommendedName>
        <fullName evidence="4 10">Outer-membrane lipoprotein carrier protein</fullName>
    </recommendedName>
</protein>
<evidence type="ECO:0000256" key="1">
    <source>
        <dbReference type="ARBA" id="ARBA00004418"/>
    </source>
</evidence>
<accession>A0AAJ1BGT5</accession>
<keyword evidence="11" id="KW-0449">Lipoprotein</keyword>
<evidence type="ECO:0000256" key="2">
    <source>
        <dbReference type="ARBA" id="ARBA00007615"/>
    </source>
</evidence>
<comment type="subunit">
    <text evidence="3 10">Monomer.</text>
</comment>
<dbReference type="InterPro" id="IPR018323">
    <property type="entry name" value="OM_lipoprot_carrier_LolA_Pbac"/>
</dbReference>
<dbReference type="PANTHER" id="PTHR35869">
    <property type="entry name" value="OUTER-MEMBRANE LIPOPROTEIN CARRIER PROTEIN"/>
    <property type="match status" value="1"/>
</dbReference>
<organism evidence="11 12">
    <name type="scientific">Shewanella zhuhaiensis</name>
    <dbReference type="NCBI Taxonomy" id="2919576"/>
    <lineage>
        <taxon>Bacteria</taxon>
        <taxon>Pseudomonadati</taxon>
        <taxon>Pseudomonadota</taxon>
        <taxon>Gammaproteobacteria</taxon>
        <taxon>Alteromonadales</taxon>
        <taxon>Shewanellaceae</taxon>
        <taxon>Shewanella</taxon>
    </lineage>
</organism>
<evidence type="ECO:0000256" key="4">
    <source>
        <dbReference type="ARBA" id="ARBA00014035"/>
    </source>
</evidence>
<dbReference type="PANTHER" id="PTHR35869:SF1">
    <property type="entry name" value="OUTER-MEMBRANE LIPOPROTEIN CARRIER PROTEIN"/>
    <property type="match status" value="1"/>
</dbReference>
<evidence type="ECO:0000256" key="10">
    <source>
        <dbReference type="HAMAP-Rule" id="MF_00240"/>
    </source>
</evidence>
<dbReference type="SUPFAM" id="SSF89392">
    <property type="entry name" value="Prokaryotic lipoproteins and lipoprotein localization factors"/>
    <property type="match status" value="1"/>
</dbReference>
<keyword evidence="7 10" id="KW-0574">Periplasm</keyword>
<keyword evidence="9 10" id="KW-0143">Chaperone</keyword>
<evidence type="ECO:0000256" key="6">
    <source>
        <dbReference type="ARBA" id="ARBA00022729"/>
    </source>
</evidence>
<dbReference type="GO" id="GO:0044874">
    <property type="term" value="P:lipoprotein localization to outer membrane"/>
    <property type="evidence" value="ECO:0007669"/>
    <property type="project" value="UniProtKB-UniRule"/>
</dbReference>
<feature type="chain" id="PRO_5042303343" description="Outer-membrane lipoprotein carrier protein" evidence="10">
    <location>
        <begin position="20"/>
        <end position="203"/>
    </location>
</feature>
<proteinExistence type="inferred from homology"/>
<dbReference type="GO" id="GO:0030288">
    <property type="term" value="C:outer membrane-bounded periplasmic space"/>
    <property type="evidence" value="ECO:0007669"/>
    <property type="project" value="TreeGrafter"/>
</dbReference>
<dbReference type="EMBL" id="JAKUDL010000002">
    <property type="protein sequence ID" value="MCH4294436.1"/>
    <property type="molecule type" value="Genomic_DNA"/>
</dbReference>
<dbReference type="AlphaFoldDB" id="A0AAJ1BGT5"/>
<dbReference type="InterPro" id="IPR029046">
    <property type="entry name" value="LolA/LolB/LppX"/>
</dbReference>
<evidence type="ECO:0000256" key="7">
    <source>
        <dbReference type="ARBA" id="ARBA00022764"/>
    </source>
</evidence>
<dbReference type="Pfam" id="PF03548">
    <property type="entry name" value="LolA"/>
    <property type="match status" value="1"/>
</dbReference>
<dbReference type="HAMAP" id="MF_00240">
    <property type="entry name" value="LolA"/>
    <property type="match status" value="1"/>
</dbReference>
<evidence type="ECO:0000256" key="5">
    <source>
        <dbReference type="ARBA" id="ARBA00022448"/>
    </source>
</evidence>
<dbReference type="InterPro" id="IPR004564">
    <property type="entry name" value="OM_lipoprot_carrier_LolA-like"/>
</dbReference>
<dbReference type="GO" id="GO:0042953">
    <property type="term" value="P:lipoprotein transport"/>
    <property type="evidence" value="ECO:0007669"/>
    <property type="project" value="InterPro"/>
</dbReference>
<gene>
    <name evidence="10 11" type="primary">lolA</name>
    <name evidence="11" type="ORF">MJ923_08985</name>
</gene>
<keyword evidence="6 10" id="KW-0732">Signal</keyword>
<evidence type="ECO:0000313" key="12">
    <source>
        <dbReference type="Proteomes" id="UP001297581"/>
    </source>
</evidence>
<dbReference type="NCBIfam" id="TIGR00547">
    <property type="entry name" value="lolA"/>
    <property type="match status" value="1"/>
</dbReference>
<dbReference type="Proteomes" id="UP001297581">
    <property type="component" value="Unassembled WGS sequence"/>
</dbReference>
<dbReference type="RefSeq" id="WP_240590779.1">
    <property type="nucleotide sequence ID" value="NZ_JAKUDL010000002.1"/>
</dbReference>
<keyword evidence="12" id="KW-1185">Reference proteome</keyword>
<comment type="subcellular location">
    <subcellularLocation>
        <location evidence="1 10">Periplasm</location>
    </subcellularLocation>
</comment>
<keyword evidence="8 10" id="KW-0653">Protein transport</keyword>
<dbReference type="Gene3D" id="2.50.20.10">
    <property type="entry name" value="Lipoprotein localisation LolA/LolB/LppX"/>
    <property type="match status" value="1"/>
</dbReference>
<evidence type="ECO:0000313" key="11">
    <source>
        <dbReference type="EMBL" id="MCH4294436.1"/>
    </source>
</evidence>
<comment type="caution">
    <text evidence="11">The sequence shown here is derived from an EMBL/GenBank/DDBJ whole genome shotgun (WGS) entry which is preliminary data.</text>
</comment>
<dbReference type="CDD" id="cd16325">
    <property type="entry name" value="LolA"/>
    <property type="match status" value="1"/>
</dbReference>
<reference evidence="11 12" key="1">
    <citation type="submission" date="2022-02" db="EMBL/GenBank/DDBJ databases">
        <title>The genome sequence of Shewanella sp. 3B26.</title>
        <authorList>
            <person name="Du J."/>
        </authorList>
    </citation>
    <scope>NUCLEOTIDE SEQUENCE [LARGE SCALE GENOMIC DNA]</scope>
    <source>
        <strain evidence="11 12">3B26</strain>
    </source>
</reference>
<sequence precursor="true">MKKSIWVCLTALLPLAAQADDAAMLAARLDAMQGIKANFSQKVTDQNGKLIQQGTGVIALHQPDAFYWHLTAPDESLIVAKDNTVWVYNPFAEEVSILDMEDILKASPMALLVHRDEKSWSEYQIDKKGDCFDISPRPGVESAVNTVSVCFVNQTLSDIRLTDGQGSTSHFALSAQAQIGEADSQLFSFDIPEGVSIDDQRTR</sequence>
<evidence type="ECO:0000256" key="3">
    <source>
        <dbReference type="ARBA" id="ARBA00011245"/>
    </source>
</evidence>
<comment type="similarity">
    <text evidence="2 10">Belongs to the LolA family.</text>
</comment>
<feature type="signal peptide" evidence="10">
    <location>
        <begin position="1"/>
        <end position="19"/>
    </location>
</feature>
<comment type="function">
    <text evidence="10">Participates in the translocation of lipoproteins from the inner membrane to the outer membrane. Only forms a complex with a lipoprotein if the residue after the N-terminal Cys is not an aspartate (The Asp acts as a targeting signal to indicate that the lipoprotein should stay in the inner membrane).</text>
</comment>
<name>A0AAJ1BGT5_9GAMM</name>
<evidence type="ECO:0000256" key="9">
    <source>
        <dbReference type="ARBA" id="ARBA00023186"/>
    </source>
</evidence>
<keyword evidence="5 10" id="KW-0813">Transport</keyword>
<evidence type="ECO:0000256" key="8">
    <source>
        <dbReference type="ARBA" id="ARBA00022927"/>
    </source>
</evidence>